<dbReference type="GO" id="GO:0036424">
    <property type="term" value="F:L-phosphoserine phosphatase activity"/>
    <property type="evidence" value="ECO:0007669"/>
    <property type="project" value="TreeGrafter"/>
</dbReference>
<dbReference type="Proteomes" id="UP000838756">
    <property type="component" value="Unassembled WGS sequence"/>
</dbReference>
<dbReference type="EMBL" id="CAKXAJ010012799">
    <property type="protein sequence ID" value="CAH2215781.1"/>
    <property type="molecule type" value="Genomic_DNA"/>
</dbReference>
<dbReference type="GO" id="GO:0006564">
    <property type="term" value="P:L-serine biosynthetic process"/>
    <property type="evidence" value="ECO:0007669"/>
    <property type="project" value="TreeGrafter"/>
</dbReference>
<feature type="non-terminal residue" evidence="5">
    <location>
        <position position="1"/>
    </location>
</feature>
<accession>A0A8S4QS97</accession>
<gene>
    <name evidence="5" type="primary">jg19116</name>
    <name evidence="5" type="ORF">PAEG_LOCUS3867</name>
</gene>
<dbReference type="Gene3D" id="3.40.50.1000">
    <property type="entry name" value="HAD superfamily/HAD-like"/>
    <property type="match status" value="1"/>
</dbReference>
<evidence type="ECO:0000256" key="2">
    <source>
        <dbReference type="ARBA" id="ARBA00022723"/>
    </source>
</evidence>
<dbReference type="OrthoDB" id="27226at2759"/>
<evidence type="ECO:0000256" key="4">
    <source>
        <dbReference type="ARBA" id="ARBA00022842"/>
    </source>
</evidence>
<keyword evidence="4" id="KW-0460">Magnesium</keyword>
<keyword evidence="3" id="KW-0378">Hydrolase</keyword>
<comment type="caution">
    <text evidence="5">The sequence shown here is derived from an EMBL/GenBank/DDBJ whole genome shotgun (WGS) entry which is preliminary data.</text>
</comment>
<evidence type="ECO:0000256" key="1">
    <source>
        <dbReference type="ARBA" id="ARBA00022605"/>
    </source>
</evidence>
<keyword evidence="1" id="KW-0028">Amino-acid biosynthesis</keyword>
<dbReference type="InterPro" id="IPR023214">
    <property type="entry name" value="HAD_sf"/>
</dbReference>
<name>A0A8S4QS97_9NEOP</name>
<dbReference type="AlphaFoldDB" id="A0A8S4QS97"/>
<dbReference type="PANTHER" id="PTHR43344">
    <property type="entry name" value="PHOSPHOSERINE PHOSPHATASE"/>
    <property type="match status" value="1"/>
</dbReference>
<keyword evidence="6" id="KW-1185">Reference proteome</keyword>
<reference evidence="5" key="1">
    <citation type="submission" date="2022-03" db="EMBL/GenBank/DDBJ databases">
        <authorList>
            <person name="Lindestad O."/>
        </authorList>
    </citation>
    <scope>NUCLEOTIDE SEQUENCE</scope>
</reference>
<proteinExistence type="predicted"/>
<dbReference type="InterPro" id="IPR050582">
    <property type="entry name" value="HAD-like_SerB"/>
</dbReference>
<sequence length="69" mass="7721">MQIALSNYVNFFFGDKHLGNFRKVTVLGEYAGFDENEPTSRSGGKGLVIRRLKELHGYQRLVMIGDGAT</sequence>
<dbReference type="PANTHER" id="PTHR43344:SF2">
    <property type="entry name" value="PHOSPHOSERINE PHOSPHATASE"/>
    <property type="match status" value="1"/>
</dbReference>
<evidence type="ECO:0000313" key="5">
    <source>
        <dbReference type="EMBL" id="CAH2215781.1"/>
    </source>
</evidence>
<dbReference type="GO" id="GO:0005737">
    <property type="term" value="C:cytoplasm"/>
    <property type="evidence" value="ECO:0007669"/>
    <property type="project" value="TreeGrafter"/>
</dbReference>
<evidence type="ECO:0000256" key="3">
    <source>
        <dbReference type="ARBA" id="ARBA00022801"/>
    </source>
</evidence>
<organism evidence="5 6">
    <name type="scientific">Pararge aegeria aegeria</name>
    <dbReference type="NCBI Taxonomy" id="348720"/>
    <lineage>
        <taxon>Eukaryota</taxon>
        <taxon>Metazoa</taxon>
        <taxon>Ecdysozoa</taxon>
        <taxon>Arthropoda</taxon>
        <taxon>Hexapoda</taxon>
        <taxon>Insecta</taxon>
        <taxon>Pterygota</taxon>
        <taxon>Neoptera</taxon>
        <taxon>Endopterygota</taxon>
        <taxon>Lepidoptera</taxon>
        <taxon>Glossata</taxon>
        <taxon>Ditrysia</taxon>
        <taxon>Papilionoidea</taxon>
        <taxon>Nymphalidae</taxon>
        <taxon>Satyrinae</taxon>
        <taxon>Satyrini</taxon>
        <taxon>Parargina</taxon>
        <taxon>Pararge</taxon>
    </lineage>
</organism>
<dbReference type="GO" id="GO:0000287">
    <property type="term" value="F:magnesium ion binding"/>
    <property type="evidence" value="ECO:0007669"/>
    <property type="project" value="TreeGrafter"/>
</dbReference>
<protein>
    <submittedName>
        <fullName evidence="5">Jg19116 protein</fullName>
    </submittedName>
</protein>
<keyword evidence="2" id="KW-0479">Metal-binding</keyword>
<evidence type="ECO:0000313" key="6">
    <source>
        <dbReference type="Proteomes" id="UP000838756"/>
    </source>
</evidence>